<accession>A0A3M7D3K9</accession>
<proteinExistence type="predicted"/>
<comment type="caution">
    <text evidence="1">The sequence shown here is derived from an EMBL/GenBank/DDBJ whole genome shotgun (WGS) entry which is preliminary data.</text>
</comment>
<gene>
    <name evidence="1" type="ORF">D0863_12156</name>
</gene>
<reference evidence="1 2" key="1">
    <citation type="journal article" date="2018" name="BMC Genomics">
        <title>Genomic evidence for intraspecific hybridization in a clonal and extremely halotolerant yeast.</title>
        <authorList>
            <person name="Gostincar C."/>
            <person name="Stajich J.E."/>
            <person name="Zupancic J."/>
            <person name="Zalar P."/>
            <person name="Gunde-Cimerman N."/>
        </authorList>
    </citation>
    <scope>NUCLEOTIDE SEQUENCE [LARGE SCALE GENOMIC DNA]</scope>
    <source>
        <strain evidence="1 2">EXF-2682</strain>
    </source>
</reference>
<dbReference type="AlphaFoldDB" id="A0A3M7D3K9"/>
<protein>
    <submittedName>
        <fullName evidence="1">Uncharacterized protein</fullName>
    </submittedName>
</protein>
<dbReference type="EMBL" id="QWIP01000612">
    <property type="protein sequence ID" value="RMY58763.1"/>
    <property type="molecule type" value="Genomic_DNA"/>
</dbReference>
<sequence length="190" mass="20833">MTMTAALSTSVDFISSQTVSTSSHAATSSVSDNFTGTMANGTNEFAAFIVNGSSIPDSQFDCPVQYSGLDYVDIPWLNMSVDKYHDPNASFYDGYCGIKGAHPRMAHCCQNMQAQPNTYPDIPIYLAPDNCSQSCRFYPANINYWLWCLTQEGDSVSNAFCRWDDSKSLSTSGSLPRDGPFDLGLARHHC</sequence>
<evidence type="ECO:0000313" key="2">
    <source>
        <dbReference type="Proteomes" id="UP000269276"/>
    </source>
</evidence>
<evidence type="ECO:0000313" key="1">
    <source>
        <dbReference type="EMBL" id="RMY58763.1"/>
    </source>
</evidence>
<organism evidence="1 2">
    <name type="scientific">Hortaea werneckii</name>
    <name type="common">Black yeast</name>
    <name type="synonym">Cladosporium werneckii</name>
    <dbReference type="NCBI Taxonomy" id="91943"/>
    <lineage>
        <taxon>Eukaryota</taxon>
        <taxon>Fungi</taxon>
        <taxon>Dikarya</taxon>
        <taxon>Ascomycota</taxon>
        <taxon>Pezizomycotina</taxon>
        <taxon>Dothideomycetes</taxon>
        <taxon>Dothideomycetidae</taxon>
        <taxon>Mycosphaerellales</taxon>
        <taxon>Teratosphaeriaceae</taxon>
        <taxon>Hortaea</taxon>
    </lineage>
</organism>
<name>A0A3M7D3K9_HORWE</name>
<dbReference type="OrthoDB" id="3821447at2759"/>
<dbReference type="Proteomes" id="UP000269276">
    <property type="component" value="Unassembled WGS sequence"/>
</dbReference>